<dbReference type="InterPro" id="IPR029787">
    <property type="entry name" value="Nucleotide_cyclase"/>
</dbReference>
<keyword evidence="3" id="KW-0472">Membrane</keyword>
<gene>
    <name evidence="5" type="ORF">SAMN05421508_103122</name>
</gene>
<reference evidence="5 6" key="1">
    <citation type="submission" date="2017-09" db="EMBL/GenBank/DDBJ databases">
        <authorList>
            <person name="Ehlers B."/>
            <person name="Leendertz F.H."/>
        </authorList>
    </citation>
    <scope>NUCLEOTIDE SEQUENCE [LARGE SCALE GENOMIC DNA]</scope>
    <source>
        <strain evidence="5 6">USBA 140</strain>
    </source>
</reference>
<dbReference type="Gene3D" id="3.30.70.270">
    <property type="match status" value="1"/>
</dbReference>
<feature type="transmembrane region" description="Helical" evidence="3">
    <location>
        <begin position="270"/>
        <end position="296"/>
    </location>
</feature>
<dbReference type="GO" id="GO:0052621">
    <property type="term" value="F:diguanylate cyclase activity"/>
    <property type="evidence" value="ECO:0007669"/>
    <property type="project" value="UniProtKB-EC"/>
</dbReference>
<keyword evidence="3" id="KW-1133">Transmembrane helix</keyword>
<dbReference type="CDD" id="cd12914">
    <property type="entry name" value="PDC1_DGC_like"/>
    <property type="match status" value="1"/>
</dbReference>
<keyword evidence="6" id="KW-1185">Reference proteome</keyword>
<dbReference type="InterPro" id="IPR000160">
    <property type="entry name" value="GGDEF_dom"/>
</dbReference>
<feature type="transmembrane region" description="Helical" evidence="3">
    <location>
        <begin position="12"/>
        <end position="30"/>
    </location>
</feature>
<evidence type="ECO:0000313" key="6">
    <source>
        <dbReference type="Proteomes" id="UP000219621"/>
    </source>
</evidence>
<dbReference type="CDD" id="cd01949">
    <property type="entry name" value="GGDEF"/>
    <property type="match status" value="1"/>
</dbReference>
<dbReference type="NCBIfam" id="TIGR00254">
    <property type="entry name" value="GGDEF"/>
    <property type="match status" value="1"/>
</dbReference>
<evidence type="ECO:0000313" key="5">
    <source>
        <dbReference type="EMBL" id="SOD93594.1"/>
    </source>
</evidence>
<keyword evidence="3" id="KW-0812">Transmembrane</keyword>
<dbReference type="InterPro" id="IPR043128">
    <property type="entry name" value="Rev_trsase/Diguanyl_cyclase"/>
</dbReference>
<dbReference type="AlphaFoldDB" id="A0A286GF06"/>
<dbReference type="SUPFAM" id="SSF55073">
    <property type="entry name" value="Nucleotide cyclase"/>
    <property type="match status" value="1"/>
</dbReference>
<dbReference type="Pfam" id="PF00990">
    <property type="entry name" value="GGDEF"/>
    <property type="match status" value="1"/>
</dbReference>
<dbReference type="RefSeq" id="WP_097278489.1">
    <property type="nucleotide sequence ID" value="NZ_OCNJ01000003.1"/>
</dbReference>
<proteinExistence type="predicted"/>
<dbReference type="Proteomes" id="UP000219621">
    <property type="component" value="Unassembled WGS sequence"/>
</dbReference>
<dbReference type="GO" id="GO:0043709">
    <property type="term" value="P:cell adhesion involved in single-species biofilm formation"/>
    <property type="evidence" value="ECO:0007669"/>
    <property type="project" value="TreeGrafter"/>
</dbReference>
<protein>
    <recommendedName>
        <fullName evidence="1">diguanylate cyclase</fullName>
        <ecNumber evidence="1">2.7.7.65</ecNumber>
    </recommendedName>
</protein>
<dbReference type="InterPro" id="IPR050469">
    <property type="entry name" value="Diguanylate_Cyclase"/>
</dbReference>
<evidence type="ECO:0000256" key="1">
    <source>
        <dbReference type="ARBA" id="ARBA00012528"/>
    </source>
</evidence>
<dbReference type="EC" id="2.7.7.65" evidence="1"/>
<dbReference type="SMART" id="SM00267">
    <property type="entry name" value="GGDEF"/>
    <property type="match status" value="1"/>
</dbReference>
<dbReference type="PANTHER" id="PTHR45138:SF9">
    <property type="entry name" value="DIGUANYLATE CYCLASE DGCM-RELATED"/>
    <property type="match status" value="1"/>
</dbReference>
<dbReference type="OrthoDB" id="9812260at2"/>
<dbReference type="PROSITE" id="PS50887">
    <property type="entry name" value="GGDEF"/>
    <property type="match status" value="1"/>
</dbReference>
<organism evidence="5 6">
    <name type="scientific">Caenispirillum bisanense</name>
    <dbReference type="NCBI Taxonomy" id="414052"/>
    <lineage>
        <taxon>Bacteria</taxon>
        <taxon>Pseudomonadati</taxon>
        <taxon>Pseudomonadota</taxon>
        <taxon>Alphaproteobacteria</taxon>
        <taxon>Rhodospirillales</taxon>
        <taxon>Novispirillaceae</taxon>
        <taxon>Caenispirillum</taxon>
    </lineage>
</organism>
<evidence type="ECO:0000256" key="3">
    <source>
        <dbReference type="SAM" id="Phobius"/>
    </source>
</evidence>
<evidence type="ECO:0000259" key="4">
    <source>
        <dbReference type="PROSITE" id="PS50887"/>
    </source>
</evidence>
<name>A0A286GF06_9PROT</name>
<dbReference type="Gene3D" id="3.30.450.20">
    <property type="entry name" value="PAS domain"/>
    <property type="match status" value="1"/>
</dbReference>
<dbReference type="FunFam" id="3.30.70.270:FF:000001">
    <property type="entry name" value="Diguanylate cyclase domain protein"/>
    <property type="match status" value="1"/>
</dbReference>
<comment type="catalytic activity">
    <reaction evidence="2">
        <text>2 GTP = 3',3'-c-di-GMP + 2 diphosphate</text>
        <dbReference type="Rhea" id="RHEA:24898"/>
        <dbReference type="ChEBI" id="CHEBI:33019"/>
        <dbReference type="ChEBI" id="CHEBI:37565"/>
        <dbReference type="ChEBI" id="CHEBI:58805"/>
        <dbReference type="EC" id="2.7.7.65"/>
    </reaction>
</comment>
<dbReference type="PANTHER" id="PTHR45138">
    <property type="entry name" value="REGULATORY COMPONENTS OF SENSORY TRANSDUCTION SYSTEM"/>
    <property type="match status" value="1"/>
</dbReference>
<accession>A0A286GF06</accession>
<dbReference type="GO" id="GO:1902201">
    <property type="term" value="P:negative regulation of bacterial-type flagellum-dependent cell motility"/>
    <property type="evidence" value="ECO:0007669"/>
    <property type="project" value="TreeGrafter"/>
</dbReference>
<feature type="domain" description="GGDEF" evidence="4">
    <location>
        <begin position="361"/>
        <end position="498"/>
    </location>
</feature>
<dbReference type="GO" id="GO:0005886">
    <property type="term" value="C:plasma membrane"/>
    <property type="evidence" value="ECO:0007669"/>
    <property type="project" value="TreeGrafter"/>
</dbReference>
<evidence type="ECO:0000256" key="2">
    <source>
        <dbReference type="ARBA" id="ARBA00034247"/>
    </source>
</evidence>
<sequence>MTLSRISPARWLTAGALVAMLFGGGILLHVRELRLDVLEMAEVAAVSAATTTTARMEDALEILGRTVGTVEEVIRFNPDGLRRDNRALHDLLARQKALSPLIKEMAIISIDGLLLAEGQDYPSPPLVLLDRDYVQQGFGGTARLFIGRPVVSRRGLGWLVPVSRPIYGPDGQVIAVVAAAFDPAQLAGLVAVGDLPAGTTAGVRLVDGPWLTCAPQWQACVGRSDTDPAGVAYGGHDGVAGAVRIRSVASPHYPLEAVVVVEKASVLAPWTALLSTLVALGIVGSLGAAVGGVLLYRFGRRSDRAMVALADSTTRFEARVRERTEELEHLARTDALTGALSRRAFLADGERNLVDAGAAERPVAVMMIDADHFKRINDHYGHAVGDAVLRDLTDALRQVLRASDLLGRLGGEEFAVVLPRTPAAGCAEVADRIVQAVRRRRVDGGGAAIRYTVSIGWHVLTPEEARAVDGLAEALRHADAALYRAKATGRDRVVASLAAPEGDASAA</sequence>
<dbReference type="EMBL" id="OCNJ01000003">
    <property type="protein sequence ID" value="SOD93594.1"/>
    <property type="molecule type" value="Genomic_DNA"/>
</dbReference>